<feature type="domain" description="Chitin-binding type-2" evidence="7">
    <location>
        <begin position="865"/>
        <end position="926"/>
    </location>
</feature>
<dbReference type="EnsemblMetazoa" id="AALFPA23_020536.R30327">
    <property type="protein sequence ID" value="AALFPA23_020536.P30327"/>
    <property type="gene ID" value="AALFPA23_020536"/>
</dbReference>
<protein>
    <recommendedName>
        <fullName evidence="7">Chitin-binding type-2 domain-containing protein</fullName>
    </recommendedName>
</protein>
<dbReference type="PROSITE" id="PS50940">
    <property type="entry name" value="CHIT_BIND_II"/>
    <property type="match status" value="16"/>
</dbReference>
<evidence type="ECO:0000256" key="1">
    <source>
        <dbReference type="ARBA" id="ARBA00022669"/>
    </source>
</evidence>
<dbReference type="PANTHER" id="PTHR23301">
    <property type="entry name" value="CHITIN BINDING PERITROPHIN-A"/>
    <property type="match status" value="1"/>
</dbReference>
<evidence type="ECO:0000256" key="5">
    <source>
        <dbReference type="ARBA" id="ARBA00023180"/>
    </source>
</evidence>
<dbReference type="Proteomes" id="UP000069940">
    <property type="component" value="Unassembled WGS sequence"/>
</dbReference>
<keyword evidence="9" id="KW-1185">Reference proteome</keyword>
<feature type="signal peptide" evidence="6">
    <location>
        <begin position="1"/>
        <end position="19"/>
    </location>
</feature>
<keyword evidence="2 6" id="KW-0732">Signal</keyword>
<feature type="domain" description="Chitin-binding type-2" evidence="7">
    <location>
        <begin position="801"/>
        <end position="861"/>
    </location>
</feature>
<keyword evidence="1" id="KW-0147">Chitin-binding</keyword>
<feature type="domain" description="Chitin-binding type-2" evidence="7">
    <location>
        <begin position="500"/>
        <end position="560"/>
    </location>
</feature>
<evidence type="ECO:0000256" key="6">
    <source>
        <dbReference type="SAM" id="SignalP"/>
    </source>
</evidence>
<evidence type="ECO:0000256" key="3">
    <source>
        <dbReference type="ARBA" id="ARBA00022737"/>
    </source>
</evidence>
<dbReference type="RefSeq" id="XP_019543761.2">
    <property type="nucleotide sequence ID" value="XM_019688216.3"/>
</dbReference>
<keyword evidence="5" id="KW-0325">Glycoprotein</keyword>
<dbReference type="SMART" id="SM00494">
    <property type="entry name" value="ChtBD2"/>
    <property type="match status" value="17"/>
</dbReference>
<keyword evidence="3" id="KW-0677">Repeat</keyword>
<dbReference type="InterPro" id="IPR051940">
    <property type="entry name" value="Chitin_bind-dev_reg"/>
</dbReference>
<evidence type="ECO:0000259" key="7">
    <source>
        <dbReference type="PROSITE" id="PS50940"/>
    </source>
</evidence>
<feature type="domain" description="Chitin-binding type-2" evidence="7">
    <location>
        <begin position="264"/>
        <end position="323"/>
    </location>
</feature>
<feature type="domain" description="Chitin-binding type-2" evidence="7">
    <location>
        <begin position="563"/>
        <end position="609"/>
    </location>
</feature>
<reference evidence="8" key="2">
    <citation type="submission" date="2025-05" db="UniProtKB">
        <authorList>
            <consortium name="EnsemblMetazoa"/>
        </authorList>
    </citation>
    <scope>IDENTIFICATION</scope>
    <source>
        <strain evidence="8">Foshan</strain>
    </source>
</reference>
<evidence type="ECO:0000313" key="8">
    <source>
        <dbReference type="EnsemblMetazoa" id="AALFPA23_020536.P30327"/>
    </source>
</evidence>
<sequence length="1039" mass="114876">MWWKLTGACLLVLFAVATAQNSEPDCSSVLSYAFFPLEDECDQFVFCNDGEVELFQCGEDLIWSQDEGACVLGDKETCVPWTPEIACGNNTVERVIEYPRNCGKYIWCGVDEVEVVECDPGTIFSKVDLKCIVGSVRTCESLEHLCDDAENDALRHPDRCDVAIVCEEETVIAKPCPEGDIFLEDFGICVPGDTVSCQPLPLEEMCVNRTNQILMHPDRCQSYVNCQNGLPTVVNCPRGTIFFPRNMTCVVGRIVDEETCEVLDEVCVNATIGEYREHSEGVCDVFVECLENEFPLIHFCPSGRLWSQRWLMCVPGNQNNCQRSPLGTICDHQPFGAIFPHPEDDCSQFVSCNITHTNEIPCPINHIVLPGTLDCVPGDPSTCATLDDMCEGKTDEYIYLPDDCERFIHCQNGQGSLVICPPGEIFDASLQKCTPGDTELCEPLECMADISRHPNYCNMYFDCQLDKVSIYMCPHPLIWHDFLWRCTPGSSTDCAYDPLDTICIDRFDNEVFPYPTQEPRCDSYVTCLQGEATAQTCPPGMVLQRQSLDCVPGNGRTCEVFTLQSCSNFEEWVVIHPSMCNIRIICSLGRISTLECPEGQIVNEETMICEPGICVEPDPADTICVGQTNGVLLPAIDSENCIDYYECQDEVAIGGSCPEGNIFHREERICIPGVTSGCEDLRNFCLEKPNGSFLFPEDGKCNLYLECNDGTTAVSSCFSGDIFIDENVGVCIPGTVPECDALPISTMCDGRESVQIYPHPDDCRSFVTCQNNEASIYECSRGNMYFAINRQCFAGDSCLLFDGCSDEVDGTILPHPTASECDLYVECVSGFGIAKECSAGNIITPETGNECVPGDVDTCTATSGDELCARKLDGTQLPHHNPENCVDYYRCENHVSSTRRCPDGTIFHKEENQCVPGISESSGCVDLRDRCLQNTQGIMPYAGRCDLFLACIDYQTTVNFCAAGEIFLESKQICVPGVVDGCIATGDINQFCKDRLDGKYPYPHPHIFFLYVECSRGALTVSACSINQFFDADSNECIV</sequence>
<feature type="domain" description="Chitin-binding type-2" evidence="7">
    <location>
        <begin position="84"/>
        <end position="141"/>
    </location>
</feature>
<evidence type="ECO:0000256" key="2">
    <source>
        <dbReference type="ARBA" id="ARBA00022729"/>
    </source>
</evidence>
<feature type="domain" description="Chitin-binding type-2" evidence="7">
    <location>
        <begin position="682"/>
        <end position="741"/>
    </location>
</feature>
<feature type="domain" description="Chitin-binding type-2" evidence="7">
    <location>
        <begin position="327"/>
        <end position="385"/>
    </location>
</feature>
<feature type="domain" description="Chitin-binding type-2" evidence="7">
    <location>
        <begin position="621"/>
        <end position="680"/>
    </location>
</feature>
<dbReference type="InterPro" id="IPR036508">
    <property type="entry name" value="Chitin-bd_dom_sf"/>
</dbReference>
<dbReference type="InterPro" id="IPR002557">
    <property type="entry name" value="Chitin-bd_dom"/>
</dbReference>
<feature type="domain" description="Chitin-binding type-2" evidence="7">
    <location>
        <begin position="928"/>
        <end position="984"/>
    </location>
</feature>
<feature type="chain" id="PRO_5045156757" description="Chitin-binding type-2 domain-containing protein" evidence="6">
    <location>
        <begin position="20"/>
        <end position="1039"/>
    </location>
</feature>
<dbReference type="PANTHER" id="PTHR23301:SF0">
    <property type="entry name" value="CHITIN-BINDING TYPE-2 DOMAIN-CONTAINING PROTEIN-RELATED"/>
    <property type="match status" value="1"/>
</dbReference>
<dbReference type="SUPFAM" id="SSF57625">
    <property type="entry name" value="Invertebrate chitin-binding proteins"/>
    <property type="match status" value="13"/>
</dbReference>
<feature type="domain" description="Chitin-binding type-2" evidence="7">
    <location>
        <begin position="745"/>
        <end position="800"/>
    </location>
</feature>
<accession>A0ABM1ZPY0</accession>
<feature type="domain" description="Chitin-binding type-2" evidence="7">
    <location>
        <begin position="23"/>
        <end position="80"/>
    </location>
</feature>
<reference evidence="9" key="1">
    <citation type="journal article" date="2015" name="Proc. Natl. Acad. Sci. U.S.A.">
        <title>Genome sequence of the Asian Tiger mosquito, Aedes albopictus, reveals insights into its biology, genetics, and evolution.</title>
        <authorList>
            <person name="Chen X.G."/>
            <person name="Jiang X."/>
            <person name="Gu J."/>
            <person name="Xu M."/>
            <person name="Wu Y."/>
            <person name="Deng Y."/>
            <person name="Zhang C."/>
            <person name="Bonizzoni M."/>
            <person name="Dermauw W."/>
            <person name="Vontas J."/>
            <person name="Armbruster P."/>
            <person name="Huang X."/>
            <person name="Yang Y."/>
            <person name="Zhang H."/>
            <person name="He W."/>
            <person name="Peng H."/>
            <person name="Liu Y."/>
            <person name="Wu K."/>
            <person name="Chen J."/>
            <person name="Lirakis M."/>
            <person name="Topalis P."/>
            <person name="Van Leeuwen T."/>
            <person name="Hall A.B."/>
            <person name="Jiang X."/>
            <person name="Thorpe C."/>
            <person name="Mueller R.L."/>
            <person name="Sun C."/>
            <person name="Waterhouse R.M."/>
            <person name="Yan G."/>
            <person name="Tu Z.J."/>
            <person name="Fang X."/>
            <person name="James A.A."/>
        </authorList>
    </citation>
    <scope>NUCLEOTIDE SEQUENCE [LARGE SCALE GENOMIC DNA]</scope>
    <source>
        <strain evidence="9">Foshan</strain>
    </source>
</reference>
<dbReference type="Gene3D" id="2.170.140.10">
    <property type="entry name" value="Chitin binding domain"/>
    <property type="match status" value="5"/>
</dbReference>
<feature type="domain" description="Chitin-binding type-2" evidence="7">
    <location>
        <begin position="203"/>
        <end position="262"/>
    </location>
</feature>
<evidence type="ECO:0000256" key="4">
    <source>
        <dbReference type="ARBA" id="ARBA00023157"/>
    </source>
</evidence>
<organism evidence="8 9">
    <name type="scientific">Aedes albopictus</name>
    <name type="common">Asian tiger mosquito</name>
    <name type="synonym">Stegomyia albopicta</name>
    <dbReference type="NCBI Taxonomy" id="7160"/>
    <lineage>
        <taxon>Eukaryota</taxon>
        <taxon>Metazoa</taxon>
        <taxon>Ecdysozoa</taxon>
        <taxon>Arthropoda</taxon>
        <taxon>Hexapoda</taxon>
        <taxon>Insecta</taxon>
        <taxon>Pterygota</taxon>
        <taxon>Neoptera</taxon>
        <taxon>Endopterygota</taxon>
        <taxon>Diptera</taxon>
        <taxon>Nematocera</taxon>
        <taxon>Culicoidea</taxon>
        <taxon>Culicidae</taxon>
        <taxon>Culicinae</taxon>
        <taxon>Aedini</taxon>
        <taxon>Aedes</taxon>
        <taxon>Stegomyia</taxon>
    </lineage>
</organism>
<dbReference type="GeneID" id="109414411"/>
<dbReference type="Pfam" id="PF01607">
    <property type="entry name" value="CBM_14"/>
    <property type="match status" value="9"/>
</dbReference>
<name>A0ABM1ZPY0_AEDAL</name>
<feature type="domain" description="Chitin-binding type-2" evidence="7">
    <location>
        <begin position="387"/>
        <end position="443"/>
    </location>
</feature>
<feature type="domain" description="Chitin-binding type-2" evidence="7">
    <location>
        <begin position="143"/>
        <end position="199"/>
    </location>
</feature>
<evidence type="ECO:0000313" key="9">
    <source>
        <dbReference type="Proteomes" id="UP000069940"/>
    </source>
</evidence>
<keyword evidence="4" id="KW-1015">Disulfide bond</keyword>
<proteinExistence type="predicted"/>
<feature type="domain" description="Chitin-binding type-2" evidence="7">
    <location>
        <begin position="989"/>
        <end position="1039"/>
    </location>
</feature>